<evidence type="ECO:0000313" key="2">
    <source>
        <dbReference type="EMBL" id="GLC60223.1"/>
    </source>
</evidence>
<name>A0A9W6F8H5_9CHLO</name>
<protein>
    <submittedName>
        <fullName evidence="2">Uncharacterized protein</fullName>
    </submittedName>
</protein>
<feature type="region of interest" description="Disordered" evidence="1">
    <location>
        <begin position="120"/>
        <end position="168"/>
    </location>
</feature>
<gene>
    <name evidence="2" type="primary">PLEST007571</name>
    <name evidence="2" type="ORF">PLESTB_001587200</name>
</gene>
<keyword evidence="3" id="KW-1185">Reference proteome</keyword>
<feature type="region of interest" description="Disordered" evidence="1">
    <location>
        <begin position="1"/>
        <end position="43"/>
    </location>
</feature>
<evidence type="ECO:0000313" key="3">
    <source>
        <dbReference type="Proteomes" id="UP001165080"/>
    </source>
</evidence>
<reference evidence="2 3" key="1">
    <citation type="journal article" date="2023" name="Commun. Biol.">
        <title>Reorganization of the ancestral sex-determining regions during the evolution of trioecy in Pleodorina starrii.</title>
        <authorList>
            <person name="Takahashi K."/>
            <person name="Suzuki S."/>
            <person name="Kawai-Toyooka H."/>
            <person name="Yamamoto K."/>
            <person name="Hamaji T."/>
            <person name="Ootsuki R."/>
            <person name="Yamaguchi H."/>
            <person name="Kawachi M."/>
            <person name="Higashiyama T."/>
            <person name="Nozaki H."/>
        </authorList>
    </citation>
    <scope>NUCLEOTIDE SEQUENCE [LARGE SCALE GENOMIC DNA]</scope>
    <source>
        <strain evidence="2 3">NIES-4479</strain>
    </source>
</reference>
<dbReference type="AlphaFoldDB" id="A0A9W6F8H5"/>
<evidence type="ECO:0000256" key="1">
    <source>
        <dbReference type="SAM" id="MobiDB-lite"/>
    </source>
</evidence>
<organism evidence="2 3">
    <name type="scientific">Pleodorina starrii</name>
    <dbReference type="NCBI Taxonomy" id="330485"/>
    <lineage>
        <taxon>Eukaryota</taxon>
        <taxon>Viridiplantae</taxon>
        <taxon>Chlorophyta</taxon>
        <taxon>core chlorophytes</taxon>
        <taxon>Chlorophyceae</taxon>
        <taxon>CS clade</taxon>
        <taxon>Chlamydomonadales</taxon>
        <taxon>Volvocaceae</taxon>
        <taxon>Pleodorina</taxon>
    </lineage>
</organism>
<accession>A0A9W6F8H5</accession>
<feature type="compositionally biased region" description="Low complexity" evidence="1">
    <location>
        <begin position="120"/>
        <end position="140"/>
    </location>
</feature>
<dbReference type="OrthoDB" id="550940at2759"/>
<feature type="compositionally biased region" description="Polar residues" evidence="1">
    <location>
        <begin position="1"/>
        <end position="15"/>
    </location>
</feature>
<feature type="region of interest" description="Disordered" evidence="1">
    <location>
        <begin position="180"/>
        <end position="217"/>
    </location>
</feature>
<dbReference type="Proteomes" id="UP001165080">
    <property type="component" value="Unassembled WGS sequence"/>
</dbReference>
<feature type="compositionally biased region" description="Low complexity" evidence="1">
    <location>
        <begin position="151"/>
        <end position="168"/>
    </location>
</feature>
<dbReference type="EMBL" id="BRXU01000033">
    <property type="protein sequence ID" value="GLC60223.1"/>
    <property type="molecule type" value="Genomic_DNA"/>
</dbReference>
<comment type="caution">
    <text evidence="2">The sequence shown here is derived from an EMBL/GenBank/DDBJ whole genome shotgun (WGS) entry which is preliminary data.</text>
</comment>
<proteinExistence type="predicted"/>
<sequence length="493" mass="49589">MGFSDGQDSSAQTQGHWAPTGKARRAEADGRARRVHSALSKPSAPAWVAAKFPPSDFESAAQATASDLYLSPAALAHRQRAAKLSLGFRCQILEQLAEERARLADRLHSLAAACDGAVLAHSSSPGGSGTASPKAAPPAEGRSEGSGAGASGHEQQQQHQLSNGAATRSAAVAAAAAAAAAQRLRTPPPQTAGDAAADLQRTTRQPPTPATVWRPAPTVTVPSAVMGASAVTGGAPPASPLSIRASSPLSRMSSAAAASGPSTPTRAAPAGAAVGLAGRPVGRCVAPQPLSGPAGARRRLTFGEFAQASEPGLRAASTTSPPPKAYSAVTVTSMSPLWSPAVQSGAAASTPAPALAPAAREASGLFSAALTELARAAAAGQRLAAAAALGVMEGAVDVAAAEAAPAAAGWGQPARRLAWQDPVGLLPQGCLQKFAGARDGLWPYTHEPYSVRQSELSYEASHLGHRERFRVGVAELDAELMSSWRALVASGAV</sequence>